<organism evidence="1 2">
    <name type="scientific">Armillaria gallica</name>
    <name type="common">Bulbous honey fungus</name>
    <name type="synonym">Armillaria bulbosa</name>
    <dbReference type="NCBI Taxonomy" id="47427"/>
    <lineage>
        <taxon>Eukaryota</taxon>
        <taxon>Fungi</taxon>
        <taxon>Dikarya</taxon>
        <taxon>Basidiomycota</taxon>
        <taxon>Agaricomycotina</taxon>
        <taxon>Agaricomycetes</taxon>
        <taxon>Agaricomycetidae</taxon>
        <taxon>Agaricales</taxon>
        <taxon>Marasmiineae</taxon>
        <taxon>Physalacriaceae</taxon>
        <taxon>Armillaria</taxon>
    </lineage>
</organism>
<protein>
    <submittedName>
        <fullName evidence="1">Uncharacterized protein</fullName>
    </submittedName>
</protein>
<reference evidence="2" key="1">
    <citation type="journal article" date="2017" name="Nat. Ecol. Evol.">
        <title>Genome expansion and lineage-specific genetic innovations in the forest pathogenic fungi Armillaria.</title>
        <authorList>
            <person name="Sipos G."/>
            <person name="Prasanna A.N."/>
            <person name="Walter M.C."/>
            <person name="O'Connor E."/>
            <person name="Balint B."/>
            <person name="Krizsan K."/>
            <person name="Kiss B."/>
            <person name="Hess J."/>
            <person name="Varga T."/>
            <person name="Slot J."/>
            <person name="Riley R."/>
            <person name="Boka B."/>
            <person name="Rigling D."/>
            <person name="Barry K."/>
            <person name="Lee J."/>
            <person name="Mihaltcheva S."/>
            <person name="LaButti K."/>
            <person name="Lipzen A."/>
            <person name="Waldron R."/>
            <person name="Moloney N.M."/>
            <person name="Sperisen C."/>
            <person name="Kredics L."/>
            <person name="Vagvoelgyi C."/>
            <person name="Patrignani A."/>
            <person name="Fitzpatrick D."/>
            <person name="Nagy I."/>
            <person name="Doyle S."/>
            <person name="Anderson J.B."/>
            <person name="Grigoriev I.V."/>
            <person name="Gueldener U."/>
            <person name="Muensterkoetter M."/>
            <person name="Nagy L.G."/>
        </authorList>
    </citation>
    <scope>NUCLEOTIDE SEQUENCE [LARGE SCALE GENOMIC DNA]</scope>
    <source>
        <strain evidence="2">Ar21-2</strain>
    </source>
</reference>
<keyword evidence="2" id="KW-1185">Reference proteome</keyword>
<dbReference type="EMBL" id="KZ293662">
    <property type="protein sequence ID" value="PBK91263.1"/>
    <property type="molecule type" value="Genomic_DNA"/>
</dbReference>
<dbReference type="AlphaFoldDB" id="A0A2H3DSL5"/>
<accession>A0A2H3DSL5</accession>
<sequence>MKETDSSIATLRSEVKVNEGQPRLKIDFLEAQFELNPDRVNIELPVSNIMLNAQNLDAAVFMGPWPLGKMEICIKSRCDHPINGLPHAKQVDPHNGNLLVQRAAWYCTTSTMEHKETFIQRRKRWWQSKKLSVTDWWKDRKMSLYEFFKRSSKSSPLDEGNALFLQ</sequence>
<name>A0A2H3DSL5_ARMGA</name>
<proteinExistence type="predicted"/>
<evidence type="ECO:0000313" key="1">
    <source>
        <dbReference type="EMBL" id="PBK91263.1"/>
    </source>
</evidence>
<gene>
    <name evidence="1" type="ORF">ARMGADRAFT_1031933</name>
</gene>
<dbReference type="Proteomes" id="UP000217790">
    <property type="component" value="Unassembled WGS sequence"/>
</dbReference>
<dbReference type="InParanoid" id="A0A2H3DSL5"/>
<evidence type="ECO:0000313" key="2">
    <source>
        <dbReference type="Proteomes" id="UP000217790"/>
    </source>
</evidence>